<dbReference type="EMBL" id="CP032568">
    <property type="protein sequence ID" value="AYF77741.1"/>
    <property type="molecule type" value="Genomic_DNA"/>
</dbReference>
<dbReference type="SUPFAM" id="SSF47413">
    <property type="entry name" value="lambda repressor-like DNA-binding domains"/>
    <property type="match status" value="1"/>
</dbReference>
<name>A0A386ZJL5_9NOCA</name>
<dbReference type="InterPro" id="IPR010982">
    <property type="entry name" value="Lambda_DNA-bd_dom_sf"/>
</dbReference>
<accession>A0A386ZJL5</accession>
<dbReference type="OrthoDB" id="2679623at2"/>
<dbReference type="Gene3D" id="1.10.260.40">
    <property type="entry name" value="lambda repressor-like DNA-binding domains"/>
    <property type="match status" value="1"/>
</dbReference>
<dbReference type="RefSeq" id="WP_120742505.1">
    <property type="nucleotide sequence ID" value="NZ_CP032568.1"/>
</dbReference>
<protein>
    <submittedName>
        <fullName evidence="2">Helix-turn-helix domain-containing protein</fullName>
    </submittedName>
</protein>
<gene>
    <name evidence="2" type="ORF">D7D52_32425</name>
</gene>
<dbReference type="CDD" id="cd00093">
    <property type="entry name" value="HTH_XRE"/>
    <property type="match status" value="1"/>
</dbReference>
<dbReference type="PROSITE" id="PS50943">
    <property type="entry name" value="HTH_CROC1"/>
    <property type="match status" value="1"/>
</dbReference>
<dbReference type="AlphaFoldDB" id="A0A386ZJL5"/>
<feature type="domain" description="HTH cro/C1-type" evidence="1">
    <location>
        <begin position="51"/>
        <end position="86"/>
    </location>
</feature>
<evidence type="ECO:0000259" key="1">
    <source>
        <dbReference type="PROSITE" id="PS50943"/>
    </source>
</evidence>
<dbReference type="Pfam" id="PF01381">
    <property type="entry name" value="HTH_3"/>
    <property type="match status" value="1"/>
</dbReference>
<evidence type="ECO:0000313" key="3">
    <source>
        <dbReference type="Proteomes" id="UP000267164"/>
    </source>
</evidence>
<evidence type="ECO:0000313" key="2">
    <source>
        <dbReference type="EMBL" id="AYF77741.1"/>
    </source>
</evidence>
<proteinExistence type="predicted"/>
<dbReference type="KEGG" id="nyu:D7D52_32425"/>
<reference evidence="2 3" key="1">
    <citation type="submission" date="2018-09" db="EMBL/GenBank/DDBJ databases">
        <title>Nocardia yunnanensis sp. nov., an actinomycete isolated from a soil sample.</title>
        <authorList>
            <person name="Zhang J."/>
        </authorList>
    </citation>
    <scope>NUCLEOTIDE SEQUENCE [LARGE SCALE GENOMIC DNA]</scope>
    <source>
        <strain evidence="2 3">CFHS0054</strain>
    </source>
</reference>
<dbReference type="Proteomes" id="UP000267164">
    <property type="component" value="Chromosome"/>
</dbReference>
<sequence>MAVSAQFDHLAGSDERFAARLRWLLDRPGPDGRPIHAREIFARANARGYRISRPYLSQLRSGRRTRPSAQVVEALAHGLGVEPEFLLCGAPDPQADRQHIEALADERLRRLLRAAAALPGECQQMLADTAERFRAADELPPLDYTAG</sequence>
<dbReference type="InterPro" id="IPR001387">
    <property type="entry name" value="Cro/C1-type_HTH"/>
</dbReference>
<dbReference type="GO" id="GO:0003677">
    <property type="term" value="F:DNA binding"/>
    <property type="evidence" value="ECO:0007669"/>
    <property type="project" value="InterPro"/>
</dbReference>
<organism evidence="2 3">
    <name type="scientific">Nocardia yunnanensis</name>
    <dbReference type="NCBI Taxonomy" id="2382165"/>
    <lineage>
        <taxon>Bacteria</taxon>
        <taxon>Bacillati</taxon>
        <taxon>Actinomycetota</taxon>
        <taxon>Actinomycetes</taxon>
        <taxon>Mycobacteriales</taxon>
        <taxon>Nocardiaceae</taxon>
        <taxon>Nocardia</taxon>
    </lineage>
</organism>
<keyword evidence="3" id="KW-1185">Reference proteome</keyword>